<evidence type="ECO:0000259" key="7">
    <source>
        <dbReference type="Pfam" id="PF01061"/>
    </source>
</evidence>
<evidence type="ECO:0000313" key="9">
    <source>
        <dbReference type="WBParaSite" id="DME_0000963901-mRNA-1"/>
    </source>
</evidence>
<evidence type="ECO:0000256" key="2">
    <source>
        <dbReference type="ARBA" id="ARBA00022448"/>
    </source>
</evidence>
<feature type="transmembrane region" description="Helical" evidence="6">
    <location>
        <begin position="31"/>
        <end position="54"/>
    </location>
</feature>
<dbReference type="InterPro" id="IPR050352">
    <property type="entry name" value="ABCG_transporters"/>
</dbReference>
<dbReference type="AlphaFoldDB" id="A0A0N4UNX7"/>
<evidence type="ECO:0000256" key="3">
    <source>
        <dbReference type="ARBA" id="ARBA00022692"/>
    </source>
</evidence>
<evidence type="ECO:0000256" key="1">
    <source>
        <dbReference type="ARBA" id="ARBA00004141"/>
    </source>
</evidence>
<dbReference type="Pfam" id="PF01061">
    <property type="entry name" value="ABC2_membrane"/>
    <property type="match status" value="1"/>
</dbReference>
<reference evidence="9" key="1">
    <citation type="submission" date="2017-02" db="UniProtKB">
        <authorList>
            <consortium name="WormBaseParasite"/>
        </authorList>
    </citation>
    <scope>IDENTIFICATION</scope>
</reference>
<dbReference type="GO" id="GO:0140359">
    <property type="term" value="F:ABC-type transporter activity"/>
    <property type="evidence" value="ECO:0007669"/>
    <property type="project" value="InterPro"/>
</dbReference>
<dbReference type="PANTHER" id="PTHR48041:SF84">
    <property type="entry name" value="ABC TRANSPORTER DOMAIN-CONTAINING PROTEIN"/>
    <property type="match status" value="1"/>
</dbReference>
<evidence type="ECO:0000256" key="5">
    <source>
        <dbReference type="ARBA" id="ARBA00023136"/>
    </source>
</evidence>
<dbReference type="PANTHER" id="PTHR48041">
    <property type="entry name" value="ABC TRANSPORTER G FAMILY MEMBER 28"/>
    <property type="match status" value="1"/>
</dbReference>
<dbReference type="WBParaSite" id="DME_0000963901-mRNA-1">
    <property type="protein sequence ID" value="DME_0000963901-mRNA-1"/>
    <property type="gene ID" value="DME_0000963901"/>
</dbReference>
<keyword evidence="5 6" id="KW-0472">Membrane</keyword>
<sequence length="163" mass="18130">LIQRILMGFFLGTLYFTTTDKTSTKTGKLNINAALFFLVCEYTYPSVFGILAYLPSEYALFRREYHDGLYGVSAYYLAKVLALLPIFTIDGFHVILALTIGVLIEQSSTAFGFMLSAISPSFTIAISIAGPLLTIFSLTGGLYANIGQLPGYINWLQYISWFR</sequence>
<comment type="subcellular location">
    <subcellularLocation>
        <location evidence="1">Membrane</location>
        <topology evidence="1">Multi-pass membrane protein</topology>
    </subcellularLocation>
</comment>
<organism evidence="8 9">
    <name type="scientific">Dracunculus medinensis</name>
    <name type="common">Guinea worm</name>
    <dbReference type="NCBI Taxonomy" id="318479"/>
    <lineage>
        <taxon>Eukaryota</taxon>
        <taxon>Metazoa</taxon>
        <taxon>Ecdysozoa</taxon>
        <taxon>Nematoda</taxon>
        <taxon>Chromadorea</taxon>
        <taxon>Rhabditida</taxon>
        <taxon>Spirurina</taxon>
        <taxon>Dracunculoidea</taxon>
        <taxon>Dracunculidae</taxon>
        <taxon>Dracunculus</taxon>
    </lineage>
</organism>
<evidence type="ECO:0000313" key="8">
    <source>
        <dbReference type="Proteomes" id="UP000038040"/>
    </source>
</evidence>
<dbReference type="InterPro" id="IPR013525">
    <property type="entry name" value="ABC2_TM"/>
</dbReference>
<keyword evidence="4 6" id="KW-1133">Transmembrane helix</keyword>
<evidence type="ECO:0000256" key="4">
    <source>
        <dbReference type="ARBA" id="ARBA00022989"/>
    </source>
</evidence>
<protein>
    <submittedName>
        <fullName evidence="9">ABC2_membrane domain-containing protein</fullName>
    </submittedName>
</protein>
<evidence type="ECO:0000256" key="6">
    <source>
        <dbReference type="SAM" id="Phobius"/>
    </source>
</evidence>
<dbReference type="GO" id="GO:0005886">
    <property type="term" value="C:plasma membrane"/>
    <property type="evidence" value="ECO:0007669"/>
    <property type="project" value="TreeGrafter"/>
</dbReference>
<name>A0A0N4UNX7_DRAME</name>
<keyword evidence="2" id="KW-0813">Transport</keyword>
<keyword evidence="3 6" id="KW-0812">Transmembrane</keyword>
<accession>A0A0N4UNX7</accession>
<proteinExistence type="predicted"/>
<feature type="domain" description="ABC-2 type transporter transmembrane" evidence="7">
    <location>
        <begin position="1"/>
        <end position="96"/>
    </location>
</feature>
<feature type="transmembrane region" description="Helical" evidence="6">
    <location>
        <begin position="74"/>
        <end position="104"/>
    </location>
</feature>
<dbReference type="Proteomes" id="UP000038040">
    <property type="component" value="Unplaced"/>
</dbReference>